<name>A0A3D8PGL9_9RHOB</name>
<proteinExistence type="predicted"/>
<dbReference type="RefSeq" id="WP_115754178.1">
    <property type="nucleotide sequence ID" value="NZ_QFCQ01000002.1"/>
</dbReference>
<organism evidence="2 3">
    <name type="scientific">Paracoccus thiocyanatus</name>
    <dbReference type="NCBI Taxonomy" id="34006"/>
    <lineage>
        <taxon>Bacteria</taxon>
        <taxon>Pseudomonadati</taxon>
        <taxon>Pseudomonadota</taxon>
        <taxon>Alphaproteobacteria</taxon>
        <taxon>Rhodobacterales</taxon>
        <taxon>Paracoccaceae</taxon>
        <taxon>Paracoccus</taxon>
    </lineage>
</organism>
<evidence type="ECO:0000256" key="1">
    <source>
        <dbReference type="SAM" id="MobiDB-lite"/>
    </source>
</evidence>
<feature type="region of interest" description="Disordered" evidence="1">
    <location>
        <begin position="168"/>
        <end position="189"/>
    </location>
</feature>
<accession>A0A3D8PGL9</accession>
<gene>
    <name evidence="2" type="ORF">DIE28_00470</name>
</gene>
<keyword evidence="3" id="KW-1185">Reference proteome</keyword>
<feature type="compositionally biased region" description="Gly residues" evidence="1">
    <location>
        <begin position="179"/>
        <end position="189"/>
    </location>
</feature>
<evidence type="ECO:0008006" key="4">
    <source>
        <dbReference type="Google" id="ProtNLM"/>
    </source>
</evidence>
<dbReference type="InterPro" id="IPR009200">
    <property type="entry name" value="DUF1269_membrane"/>
</dbReference>
<comment type="caution">
    <text evidence="2">The sequence shown here is derived from an EMBL/GenBank/DDBJ whole genome shotgun (WGS) entry which is preliminary data.</text>
</comment>
<evidence type="ECO:0000313" key="2">
    <source>
        <dbReference type="EMBL" id="RDW14792.1"/>
    </source>
</evidence>
<dbReference type="Pfam" id="PF06897">
    <property type="entry name" value="DUF1269"/>
    <property type="match status" value="1"/>
</dbReference>
<dbReference type="EMBL" id="QFCQ01000002">
    <property type="protein sequence ID" value="RDW14792.1"/>
    <property type="molecule type" value="Genomic_DNA"/>
</dbReference>
<reference evidence="2 3" key="1">
    <citation type="submission" date="2018-05" db="EMBL/GenBank/DDBJ databases">
        <title>Whole genome sequencing of Paracoccus thiocyanatus SST.</title>
        <authorList>
            <person name="Ghosh W."/>
            <person name="Rameez M.J."/>
            <person name="Roy C."/>
        </authorList>
    </citation>
    <scope>NUCLEOTIDE SEQUENCE [LARGE SCALE GENOMIC DNA]</scope>
    <source>
        <strain evidence="2 3">SST</strain>
    </source>
</reference>
<protein>
    <recommendedName>
        <fullName evidence="4">DUF1269 domain-containing protein</fullName>
    </recommendedName>
</protein>
<dbReference type="AlphaFoldDB" id="A0A3D8PGL9"/>
<dbReference type="Proteomes" id="UP000256679">
    <property type="component" value="Unassembled WGS sequence"/>
</dbReference>
<sequence>MSDLLVIAFDDETTSFELRTELVKMQKEYLIELEDAVVVTRPSAEDIQLHQAVNLTAAGALGGGFWGTLVGLIFLNPLIGAAVGAGAGALAGRLSDIGINDDFIRELGRSVPPGGSAVFILVRKMTADKVLARLEGFHLKGRVMQTSLPAAEEERLREAFAGGKLGSALGMPQADRGVPAGGGAPPSTV</sequence>
<evidence type="ECO:0000313" key="3">
    <source>
        <dbReference type="Proteomes" id="UP000256679"/>
    </source>
</evidence>